<dbReference type="GO" id="GO:0006119">
    <property type="term" value="P:oxidative phosphorylation"/>
    <property type="evidence" value="ECO:0007669"/>
    <property type="project" value="UniProtKB-UniPathway"/>
</dbReference>
<name>A0A7D5V7Q7_9NEIS</name>
<dbReference type="Proteomes" id="UP000510822">
    <property type="component" value="Chromosome"/>
</dbReference>
<evidence type="ECO:0000313" key="25">
    <source>
        <dbReference type="Proteomes" id="UP000510822"/>
    </source>
</evidence>
<evidence type="ECO:0000256" key="11">
    <source>
        <dbReference type="ARBA" id="ARBA00022737"/>
    </source>
</evidence>
<dbReference type="GO" id="GO:0016491">
    <property type="term" value="F:oxidoreductase activity"/>
    <property type="evidence" value="ECO:0007669"/>
    <property type="project" value="UniProtKB-KW"/>
</dbReference>
<evidence type="ECO:0000256" key="14">
    <source>
        <dbReference type="ARBA" id="ARBA00022989"/>
    </source>
</evidence>
<evidence type="ECO:0000256" key="12">
    <source>
        <dbReference type="ARBA" id="ARBA00022781"/>
    </source>
</evidence>
<feature type="domain" description="Cytochrome c" evidence="23">
    <location>
        <begin position="218"/>
        <end position="299"/>
    </location>
</feature>
<dbReference type="GO" id="GO:0009055">
    <property type="term" value="F:electron transfer activity"/>
    <property type="evidence" value="ECO:0007669"/>
    <property type="project" value="InterPro"/>
</dbReference>
<gene>
    <name evidence="24" type="primary">ccoP</name>
    <name evidence="24" type="ORF">HZU75_00030</name>
</gene>
<evidence type="ECO:0000259" key="23">
    <source>
        <dbReference type="PROSITE" id="PS51007"/>
    </source>
</evidence>
<keyword evidence="13 19" id="KW-0249">Electron transport</keyword>
<evidence type="ECO:0000256" key="21">
    <source>
        <dbReference type="PIRSR" id="PIRSR000006-2"/>
    </source>
</evidence>
<keyword evidence="9 22" id="KW-0812">Transmembrane</keyword>
<evidence type="ECO:0000256" key="2">
    <source>
        <dbReference type="ARBA" id="ARBA00004673"/>
    </source>
</evidence>
<evidence type="ECO:0000256" key="8">
    <source>
        <dbReference type="ARBA" id="ARBA00022660"/>
    </source>
</evidence>
<dbReference type="RefSeq" id="WP_180307197.1">
    <property type="nucleotide sequence ID" value="NZ_CP058952.1"/>
</dbReference>
<dbReference type="PANTHER" id="PTHR33751">
    <property type="entry name" value="CBB3-TYPE CYTOCHROME C OXIDASE SUBUNIT FIXP"/>
    <property type="match status" value="1"/>
</dbReference>
<comment type="similarity">
    <text evidence="3 19">Belongs to the CcoP / FixP family.</text>
</comment>
<feature type="binding site" description="covalent" evidence="21">
    <location>
        <position position="144"/>
    </location>
    <ligand>
        <name>heme c</name>
        <dbReference type="ChEBI" id="CHEBI:61717"/>
        <label>1</label>
    </ligand>
</feature>
<evidence type="ECO:0000256" key="19">
    <source>
        <dbReference type="PIRNR" id="PIRNR000006"/>
    </source>
</evidence>
<dbReference type="InterPro" id="IPR032858">
    <property type="entry name" value="CcoP_N"/>
</dbReference>
<sequence>MTDFTSGFWGYFIAAVSILGIFFCAYLLLTQMKIKLKKGEKAQVTGHKWDGDLEEYNNPLPGWWVGMFAGTIIFALGYLWLYPGLVVLGNAKGWSQEGQHKEEVAKADAKYQALYDKYLAMPIPALAQNQEANDMGKRLFQTYCVQCHGSDARGAKGFPNLTDGDWLYGGTPEKIQETLNKGRHGQMPAFGAAFGEEKVRDVANYVLKISGSAAFNDVRATRGAETFKQVCVACHGAEGKGNQDIGAPNLTDKIWLYGGSEATIVETVTNGRANVMPAWKEFLGDGKVHLLAAYVYSLNQDKK</sequence>
<evidence type="ECO:0000256" key="5">
    <source>
        <dbReference type="ARBA" id="ARBA00022475"/>
    </source>
</evidence>
<comment type="function">
    <text evidence="19">C-type cytochrome. Part of the cbb3-type cytochrome c oxidase complex.</text>
</comment>
<dbReference type="Pfam" id="PF13442">
    <property type="entry name" value="Cytochrome_CBB3"/>
    <property type="match status" value="2"/>
</dbReference>
<evidence type="ECO:0000256" key="3">
    <source>
        <dbReference type="ARBA" id="ARBA00006113"/>
    </source>
</evidence>
<feature type="binding site" description="axial binding residue" evidence="20">
    <location>
        <position position="187"/>
    </location>
    <ligand>
        <name>heme c</name>
        <dbReference type="ChEBI" id="CHEBI:61717"/>
        <label>2</label>
    </ligand>
    <ligandPart>
        <name>Fe</name>
        <dbReference type="ChEBI" id="CHEBI:18248"/>
    </ligandPart>
</feature>
<evidence type="ECO:0000256" key="22">
    <source>
        <dbReference type="SAM" id="Phobius"/>
    </source>
</evidence>
<dbReference type="PRINTS" id="PR00605">
    <property type="entry name" value="CYTCHROMECIC"/>
</dbReference>
<feature type="transmembrane region" description="Helical" evidence="22">
    <location>
        <begin position="63"/>
        <end position="82"/>
    </location>
</feature>
<keyword evidence="8 19" id="KW-0679">Respiratory chain</keyword>
<dbReference type="EMBL" id="CP058952">
    <property type="protein sequence ID" value="QLI80052.1"/>
    <property type="molecule type" value="Genomic_DNA"/>
</dbReference>
<evidence type="ECO:0000256" key="4">
    <source>
        <dbReference type="ARBA" id="ARBA00022448"/>
    </source>
</evidence>
<dbReference type="KEGG" id="cfon:HZU75_00030"/>
<keyword evidence="5 19" id="KW-1003">Cell membrane</keyword>
<dbReference type="PROSITE" id="PS51007">
    <property type="entry name" value="CYTC"/>
    <property type="match status" value="2"/>
</dbReference>
<feature type="binding site" description="axial binding residue" evidence="20">
    <location>
        <position position="235"/>
    </location>
    <ligand>
        <name>heme c</name>
        <dbReference type="ChEBI" id="CHEBI:61717"/>
        <label>2</label>
    </ligand>
    <ligandPart>
        <name>Fe</name>
        <dbReference type="ChEBI" id="CHEBI:18248"/>
    </ligandPart>
</feature>
<dbReference type="Pfam" id="PF14715">
    <property type="entry name" value="FixP_N"/>
    <property type="match status" value="1"/>
</dbReference>
<dbReference type="GO" id="GO:0020037">
    <property type="term" value="F:heme binding"/>
    <property type="evidence" value="ECO:0007669"/>
    <property type="project" value="InterPro"/>
</dbReference>
<dbReference type="Gene3D" id="6.10.280.130">
    <property type="match status" value="1"/>
</dbReference>
<dbReference type="PIRSF" id="PIRSF000006">
    <property type="entry name" value="Cbb3-Cox_fixP"/>
    <property type="match status" value="1"/>
</dbReference>
<dbReference type="AlphaFoldDB" id="A0A7D5V7Q7"/>
<evidence type="ECO:0000256" key="17">
    <source>
        <dbReference type="ARBA" id="ARBA00023065"/>
    </source>
</evidence>
<dbReference type="UniPathway" id="UPA00705"/>
<organism evidence="24 25">
    <name type="scientific">Chitinibacter fontanus</name>
    <dbReference type="NCBI Taxonomy" id="1737446"/>
    <lineage>
        <taxon>Bacteria</taxon>
        <taxon>Pseudomonadati</taxon>
        <taxon>Pseudomonadota</taxon>
        <taxon>Betaproteobacteria</taxon>
        <taxon>Neisseriales</taxon>
        <taxon>Chitinibacteraceae</taxon>
        <taxon>Chitinibacter</taxon>
    </lineage>
</organism>
<evidence type="ECO:0000256" key="16">
    <source>
        <dbReference type="ARBA" id="ARBA00023004"/>
    </source>
</evidence>
<evidence type="ECO:0000256" key="15">
    <source>
        <dbReference type="ARBA" id="ARBA00023002"/>
    </source>
</evidence>
<evidence type="ECO:0000256" key="10">
    <source>
        <dbReference type="ARBA" id="ARBA00022723"/>
    </source>
</evidence>
<evidence type="ECO:0000256" key="7">
    <source>
        <dbReference type="ARBA" id="ARBA00022617"/>
    </source>
</evidence>
<keyword evidence="11" id="KW-0677">Repeat</keyword>
<keyword evidence="14 22" id="KW-1133">Transmembrane helix</keyword>
<dbReference type="Gene3D" id="1.10.760.10">
    <property type="entry name" value="Cytochrome c-like domain"/>
    <property type="match status" value="2"/>
</dbReference>
<keyword evidence="4 19" id="KW-0813">Transport</keyword>
<accession>A0A7D5V7Q7</accession>
<feature type="binding site" description="covalent" evidence="21">
    <location>
        <position position="234"/>
    </location>
    <ligand>
        <name>heme c</name>
        <dbReference type="ChEBI" id="CHEBI:61717"/>
        <label>2</label>
    </ligand>
</feature>
<dbReference type="InterPro" id="IPR008168">
    <property type="entry name" value="Cyt_C_IC"/>
</dbReference>
<evidence type="ECO:0000256" key="20">
    <source>
        <dbReference type="PIRSR" id="PIRSR000006-1"/>
    </source>
</evidence>
<comment type="cofactor">
    <cofactor evidence="19 21">
        <name>heme c</name>
        <dbReference type="ChEBI" id="CHEBI:61717"/>
    </cofactor>
    <text evidence="19 21">Binds 2 heme C groups per subunit.</text>
</comment>
<dbReference type="InterPro" id="IPR009056">
    <property type="entry name" value="Cyt_c-like_dom"/>
</dbReference>
<dbReference type="GO" id="GO:0005886">
    <property type="term" value="C:plasma membrane"/>
    <property type="evidence" value="ECO:0007669"/>
    <property type="project" value="UniProtKB-SubCell"/>
</dbReference>
<keyword evidence="6 19" id="KW-0997">Cell inner membrane</keyword>
<dbReference type="GO" id="GO:0005506">
    <property type="term" value="F:iron ion binding"/>
    <property type="evidence" value="ECO:0007669"/>
    <property type="project" value="InterPro"/>
</dbReference>
<evidence type="ECO:0000256" key="18">
    <source>
        <dbReference type="ARBA" id="ARBA00023136"/>
    </source>
</evidence>
<keyword evidence="18 19" id="KW-0472">Membrane</keyword>
<feature type="binding site" description="covalent" evidence="21">
    <location>
        <position position="147"/>
    </location>
    <ligand>
        <name>heme c</name>
        <dbReference type="ChEBI" id="CHEBI:61717"/>
        <label>1</label>
    </ligand>
</feature>
<evidence type="ECO:0000256" key="6">
    <source>
        <dbReference type="ARBA" id="ARBA00022519"/>
    </source>
</evidence>
<comment type="pathway">
    <text evidence="2 19">Energy metabolism; oxidative phosphorylation.</text>
</comment>
<evidence type="ECO:0000313" key="24">
    <source>
        <dbReference type="EMBL" id="QLI80052.1"/>
    </source>
</evidence>
<dbReference type="NCBIfam" id="TIGR00782">
    <property type="entry name" value="ccoP"/>
    <property type="match status" value="1"/>
</dbReference>
<dbReference type="InterPro" id="IPR038414">
    <property type="entry name" value="CcoP_N_sf"/>
</dbReference>
<comment type="subcellular location">
    <subcellularLocation>
        <location evidence="1 19">Cell inner membrane</location>
    </subcellularLocation>
</comment>
<feature type="binding site" description="covalent" evidence="21">
    <location>
        <position position="231"/>
    </location>
    <ligand>
        <name>heme c</name>
        <dbReference type="ChEBI" id="CHEBI:61717"/>
        <label>2</label>
    </ligand>
</feature>
<keyword evidence="12 19" id="KW-0375">Hydrogen ion transport</keyword>
<evidence type="ECO:0000256" key="13">
    <source>
        <dbReference type="ARBA" id="ARBA00022982"/>
    </source>
</evidence>
<dbReference type="InterPro" id="IPR004678">
    <property type="entry name" value="Cyt_c_oxidase_cbb3_su3"/>
</dbReference>
<feature type="transmembrane region" description="Helical" evidence="22">
    <location>
        <begin position="6"/>
        <end position="29"/>
    </location>
</feature>
<keyword evidence="17 19" id="KW-0406">Ion transport</keyword>
<dbReference type="GO" id="GO:1902600">
    <property type="term" value="P:proton transmembrane transport"/>
    <property type="evidence" value="ECO:0007669"/>
    <property type="project" value="UniProtKB-KW"/>
</dbReference>
<keyword evidence="7 19" id="KW-0349">Heme</keyword>
<feature type="binding site" description="axial binding residue" evidence="20">
    <location>
        <position position="148"/>
    </location>
    <ligand>
        <name>heme c</name>
        <dbReference type="ChEBI" id="CHEBI:61717"/>
        <label>1</label>
    </ligand>
    <ligandPart>
        <name>Fe</name>
        <dbReference type="ChEBI" id="CHEBI:18248"/>
    </ligandPart>
</feature>
<comment type="subunit">
    <text evidence="19">Component of the cbb3-type cytochrome c oxidase.</text>
</comment>
<dbReference type="InterPro" id="IPR050597">
    <property type="entry name" value="Cytochrome_c_Oxidase_Subunit"/>
</dbReference>
<proteinExistence type="inferred from homology"/>
<keyword evidence="15 19" id="KW-0560">Oxidoreductase</keyword>
<evidence type="ECO:0000256" key="9">
    <source>
        <dbReference type="ARBA" id="ARBA00022692"/>
    </source>
</evidence>
<keyword evidence="25" id="KW-1185">Reference proteome</keyword>
<reference evidence="24 25" key="1">
    <citation type="journal article" date="2016" name="Int. J. Syst. Evol. Microbiol.">
        <title>Chitinibacter fontanus sp. nov., isolated from a spring.</title>
        <authorList>
            <person name="Sheu S.Y."/>
            <person name="Li Y.S."/>
            <person name="Young C.C."/>
            <person name="Chen W.M."/>
        </authorList>
    </citation>
    <scope>NUCLEOTIDE SEQUENCE [LARGE SCALE GENOMIC DNA]</scope>
    <source>
        <strain evidence="24 25">STM-7</strain>
    </source>
</reference>
<keyword evidence="10 19" id="KW-0479">Metal-binding</keyword>
<dbReference type="InterPro" id="IPR036909">
    <property type="entry name" value="Cyt_c-like_dom_sf"/>
</dbReference>
<feature type="domain" description="Cytochrome c" evidence="23">
    <location>
        <begin position="131"/>
        <end position="210"/>
    </location>
</feature>
<protein>
    <recommendedName>
        <fullName evidence="19">Cbb3-type cytochrome c oxidase subunit</fullName>
    </recommendedName>
</protein>
<keyword evidence="16 19" id="KW-0408">Iron</keyword>
<dbReference type="PANTHER" id="PTHR33751:SF1">
    <property type="entry name" value="CBB3-TYPE CYTOCHROME C OXIDASE SUBUNIT FIXP"/>
    <property type="match status" value="1"/>
</dbReference>
<feature type="binding site" description="axial binding residue" evidence="20">
    <location>
        <position position="276"/>
    </location>
    <ligand>
        <name>heme c</name>
        <dbReference type="ChEBI" id="CHEBI:61717"/>
        <label>1</label>
    </ligand>
    <ligandPart>
        <name>Fe</name>
        <dbReference type="ChEBI" id="CHEBI:18248"/>
    </ligandPart>
</feature>
<dbReference type="SUPFAM" id="SSF46626">
    <property type="entry name" value="Cytochrome c"/>
    <property type="match status" value="2"/>
</dbReference>
<evidence type="ECO:0000256" key="1">
    <source>
        <dbReference type="ARBA" id="ARBA00004533"/>
    </source>
</evidence>